<dbReference type="HOGENOM" id="CLU_2324179_0_0_1"/>
<proteinExistence type="predicted"/>
<feature type="compositionally biased region" description="Low complexity" evidence="1">
    <location>
        <begin position="13"/>
        <end position="51"/>
    </location>
</feature>
<dbReference type="AlphaFoldDB" id="A0A0D9ZGL8"/>
<evidence type="ECO:0000313" key="2">
    <source>
        <dbReference type="EnsemblPlants" id="OGLUM04G01080.1"/>
    </source>
</evidence>
<organism evidence="2">
    <name type="scientific">Oryza glumipatula</name>
    <dbReference type="NCBI Taxonomy" id="40148"/>
    <lineage>
        <taxon>Eukaryota</taxon>
        <taxon>Viridiplantae</taxon>
        <taxon>Streptophyta</taxon>
        <taxon>Embryophyta</taxon>
        <taxon>Tracheophyta</taxon>
        <taxon>Spermatophyta</taxon>
        <taxon>Magnoliopsida</taxon>
        <taxon>Liliopsida</taxon>
        <taxon>Poales</taxon>
        <taxon>Poaceae</taxon>
        <taxon>BOP clade</taxon>
        <taxon>Oryzoideae</taxon>
        <taxon>Oryzeae</taxon>
        <taxon>Oryzinae</taxon>
        <taxon>Oryza</taxon>
    </lineage>
</organism>
<accession>A0A0D9ZGL8</accession>
<dbReference type="STRING" id="40148.A0A0D9ZGL8"/>
<dbReference type="Proteomes" id="UP000026961">
    <property type="component" value="Chromosome 4"/>
</dbReference>
<keyword evidence="3" id="KW-1185">Reference proteome</keyword>
<feature type="region of interest" description="Disordered" evidence="1">
    <location>
        <begin position="1"/>
        <end position="69"/>
    </location>
</feature>
<reference evidence="2" key="2">
    <citation type="submission" date="2018-05" db="EMBL/GenBank/DDBJ databases">
        <title>OgluRS3 (Oryza glumaepatula Reference Sequence Version 3).</title>
        <authorList>
            <person name="Zhang J."/>
            <person name="Kudrna D."/>
            <person name="Lee S."/>
            <person name="Talag J."/>
            <person name="Welchert J."/>
            <person name="Wing R.A."/>
        </authorList>
    </citation>
    <scope>NUCLEOTIDE SEQUENCE [LARGE SCALE GENOMIC DNA]</scope>
</reference>
<evidence type="ECO:0000313" key="3">
    <source>
        <dbReference type="Proteomes" id="UP000026961"/>
    </source>
</evidence>
<dbReference type="Gramene" id="OGLUM04G01080.1">
    <property type="protein sequence ID" value="OGLUM04G01080.1"/>
    <property type="gene ID" value="OGLUM04G01080"/>
</dbReference>
<reference evidence="2" key="1">
    <citation type="submission" date="2015-04" db="UniProtKB">
        <authorList>
            <consortium name="EnsemblPlants"/>
        </authorList>
    </citation>
    <scope>IDENTIFICATION</scope>
</reference>
<evidence type="ECO:0000256" key="1">
    <source>
        <dbReference type="SAM" id="MobiDB-lite"/>
    </source>
</evidence>
<name>A0A0D9ZGL8_9ORYZ</name>
<dbReference type="EnsemblPlants" id="OGLUM04G01080.1">
    <property type="protein sequence ID" value="OGLUM04G01080.1"/>
    <property type="gene ID" value="OGLUM04G01080"/>
</dbReference>
<protein>
    <submittedName>
        <fullName evidence="2">Uncharacterized protein</fullName>
    </submittedName>
</protein>
<sequence>MDPPNRGFMHMLSQGSQSQTSGNGSQNSTSPQFPSIFSQSQFSQSSTPTFQNFHPFGAPTNYQPYGNSTPSFHAASTLVTLYTSEFSRFSSSGKLGVLT</sequence>
<feature type="compositionally biased region" description="Polar residues" evidence="1">
    <location>
        <begin position="60"/>
        <end position="69"/>
    </location>
</feature>